<feature type="transmembrane region" description="Helical" evidence="1">
    <location>
        <begin position="131"/>
        <end position="152"/>
    </location>
</feature>
<reference evidence="2" key="1">
    <citation type="submission" date="2020-06" db="EMBL/GenBank/DDBJ databases">
        <title>Draft genome sequences of strains closely related to Aspergillus parafelis and Aspergillus hiratsukae.</title>
        <authorList>
            <person name="Dos Santos R.A.C."/>
            <person name="Rivero-Menendez O."/>
            <person name="Steenwyk J.L."/>
            <person name="Mead M.E."/>
            <person name="Goldman G.H."/>
            <person name="Alastruey-Izquierdo A."/>
            <person name="Rokas A."/>
        </authorList>
    </citation>
    <scope>NUCLEOTIDE SEQUENCE</scope>
    <source>
        <strain evidence="2">CNM-CM5623</strain>
    </source>
</reference>
<name>A0A8H6QEG0_9EURO</name>
<evidence type="ECO:0000256" key="1">
    <source>
        <dbReference type="SAM" id="Phobius"/>
    </source>
</evidence>
<dbReference type="OrthoDB" id="3344043at2759"/>
<keyword evidence="1" id="KW-0812">Transmembrane</keyword>
<dbReference type="Proteomes" id="UP000654922">
    <property type="component" value="Unassembled WGS sequence"/>
</dbReference>
<accession>A0A8H6QEG0</accession>
<evidence type="ECO:0000313" key="2">
    <source>
        <dbReference type="EMBL" id="KAF7171153.1"/>
    </source>
</evidence>
<feature type="transmembrane region" description="Helical" evidence="1">
    <location>
        <begin position="28"/>
        <end position="51"/>
    </location>
</feature>
<protein>
    <submittedName>
        <fullName evidence="2">Uncharacterized protein</fullName>
    </submittedName>
</protein>
<feature type="transmembrane region" description="Helical" evidence="1">
    <location>
        <begin position="518"/>
        <end position="543"/>
    </location>
</feature>
<evidence type="ECO:0000313" key="3">
    <source>
        <dbReference type="Proteomes" id="UP000654922"/>
    </source>
</evidence>
<keyword evidence="1" id="KW-1133">Transmembrane helix</keyword>
<organism evidence="2 3">
    <name type="scientific">Aspergillus felis</name>
    <dbReference type="NCBI Taxonomy" id="1287682"/>
    <lineage>
        <taxon>Eukaryota</taxon>
        <taxon>Fungi</taxon>
        <taxon>Dikarya</taxon>
        <taxon>Ascomycota</taxon>
        <taxon>Pezizomycotina</taxon>
        <taxon>Eurotiomycetes</taxon>
        <taxon>Eurotiomycetidae</taxon>
        <taxon>Eurotiales</taxon>
        <taxon>Aspergillaceae</taxon>
        <taxon>Aspergillus</taxon>
        <taxon>Aspergillus subgen. Fumigati</taxon>
    </lineage>
</organism>
<feature type="transmembrane region" description="Helical" evidence="1">
    <location>
        <begin position="88"/>
        <end position="111"/>
    </location>
</feature>
<dbReference type="EMBL" id="JACBAE010001191">
    <property type="protein sequence ID" value="KAF7171153.1"/>
    <property type="molecule type" value="Genomic_DNA"/>
</dbReference>
<comment type="caution">
    <text evidence="2">The sequence shown here is derived from an EMBL/GenBank/DDBJ whole genome shotgun (WGS) entry which is preliminary data.</text>
</comment>
<proteinExistence type="predicted"/>
<keyword evidence="1" id="KW-0472">Membrane</keyword>
<gene>
    <name evidence="2" type="ORF">CNMCM5623_003582</name>
</gene>
<feature type="transmembrane region" description="Helical" evidence="1">
    <location>
        <begin position="172"/>
        <end position="195"/>
    </location>
</feature>
<dbReference type="AlphaFoldDB" id="A0A8H6QEG0"/>
<sequence length="615" mass="66940">MAPHSAYVTVATDNHSTSSRITGKYTNIFTAFLILTLPLAVLVAVLLFLIFHYRVTNDVVSGALIQDLAQSDHGVLYVNINPTFLMKIASLSSTVAGFLTTFAVGLAAYPLASAVLKSTRDCLPDALLSPLQYYLTLDLVENAGYMAVWRWLKFAFSKRSKETRPPPQVMTIGRIACASLIFGALVFTGDTWLHLETKPTDFTQVTPLPSEMATYSKILNSNCTSQDNTFNEQWDKPCSLNPNIRNGYFIDPITTLEVFNNISATRSINVVRTGATTHAFLGIPSNGRTQHRDFVATTFSASTQCESATADCDVSRANITLGAGSYFHCKKYTAWWGLVNANPRFFSKHYFTDATGSQNFTGMDAPLNNPFYIGFGGFTDPASGNALKLVQNNDTGVIAQEFGGVGYLFFCKITVYDVQYTAVSGTITEFIASPSNNSVATAMALAESELGSGDLQLRAAADLGALLANNTQDMADAFALAYSRVLLSTVSGALQSSPVRYVQQRTNSILTRVPTAPLYFLVASMGLLIGLGVYLTIMALVAARTKEIEEVRTRLSLQQLVGDRMEPDAARTPIKDLNEIFEGKVAPTGLTKRIGIGKRDPSVGGWEFKIWDPLR</sequence>